<evidence type="ECO:0000256" key="2">
    <source>
        <dbReference type="ARBA" id="ARBA00023002"/>
    </source>
</evidence>
<dbReference type="InterPro" id="IPR002347">
    <property type="entry name" value="SDR_fam"/>
</dbReference>
<dbReference type="FunFam" id="3.40.50.720:FF:000084">
    <property type="entry name" value="Short-chain dehydrogenase reductase"/>
    <property type="match status" value="1"/>
</dbReference>
<dbReference type="PATRIC" id="fig|1619313.3.peg.3957"/>
<organism evidence="3 4">
    <name type="scientific">Duffyella gerundensis</name>
    <dbReference type="NCBI Taxonomy" id="1619313"/>
    <lineage>
        <taxon>Bacteria</taxon>
        <taxon>Pseudomonadati</taxon>
        <taxon>Pseudomonadota</taxon>
        <taxon>Gammaproteobacteria</taxon>
        <taxon>Enterobacterales</taxon>
        <taxon>Erwiniaceae</taxon>
        <taxon>Duffyella</taxon>
    </lineage>
</organism>
<name>A0A0U5LBF1_9GAMM</name>
<dbReference type="PRINTS" id="PR00081">
    <property type="entry name" value="GDHRDH"/>
</dbReference>
<dbReference type="InterPro" id="IPR020904">
    <property type="entry name" value="Sc_DH/Rdtase_CS"/>
</dbReference>
<proteinExistence type="inferred from homology"/>
<dbReference type="AlphaFoldDB" id="A0A0U5LBF1"/>
<dbReference type="Pfam" id="PF13561">
    <property type="entry name" value="adh_short_C2"/>
    <property type="match status" value="1"/>
</dbReference>
<reference evidence="4" key="1">
    <citation type="submission" date="2015-11" db="EMBL/GenBank/DDBJ databases">
        <authorList>
            <person name="Blom J."/>
        </authorList>
    </citation>
    <scope>NUCLEOTIDE SEQUENCE [LARGE SCALE GENOMIC DNA]</scope>
    <source>
        <plasmid evidence="4">pEM01</plasmid>
    </source>
</reference>
<dbReference type="PRINTS" id="PR00080">
    <property type="entry name" value="SDRFAMILY"/>
</dbReference>
<gene>
    <name evidence="3" type="ORF">EM595_p0338</name>
</gene>
<dbReference type="KEGG" id="ege:EM595_p0338"/>
<dbReference type="GO" id="GO:0016491">
    <property type="term" value="F:oxidoreductase activity"/>
    <property type="evidence" value="ECO:0007669"/>
    <property type="project" value="UniProtKB-KW"/>
</dbReference>
<keyword evidence="4" id="KW-1185">Reference proteome</keyword>
<dbReference type="EMBL" id="LN907828">
    <property type="protein sequence ID" value="CUU26035.1"/>
    <property type="molecule type" value="Genomic_DNA"/>
</dbReference>
<evidence type="ECO:0000256" key="1">
    <source>
        <dbReference type="ARBA" id="ARBA00006484"/>
    </source>
</evidence>
<evidence type="ECO:0000313" key="3">
    <source>
        <dbReference type="EMBL" id="CUU26035.1"/>
    </source>
</evidence>
<dbReference type="Proteomes" id="UP000059419">
    <property type="component" value="Plasmid pEM01"/>
</dbReference>
<sequence length="273" mass="29269">MAAMPAPSTDYRKRAMNLHLQNKVVLVTGGGSGIGEAISLTLAEEGAIPVIISNTEPANELMNKLQQLSPQASFVLTELRDESSCKTAVESTLARYGAIDGLVNNAGANDNVGLEAGRDAFVRSLEQNLIHYYLMAHLSLDALRASRGAIVNISSKTALTGQGNTSGYASAKGGVLALTREWAAALLSDGIRVNAVIPAEVMTPLYERWIKSFDRPEEKLQKITAHIPLGQRMTTPQEIANTVVFLLSSRASHTTGQWLSVDGGYLHLDRALT</sequence>
<accession>A0A0U5LBF1</accession>
<evidence type="ECO:0000313" key="4">
    <source>
        <dbReference type="Proteomes" id="UP000059419"/>
    </source>
</evidence>
<dbReference type="InterPro" id="IPR036291">
    <property type="entry name" value="NAD(P)-bd_dom_sf"/>
</dbReference>
<dbReference type="PROSITE" id="PS00061">
    <property type="entry name" value="ADH_SHORT"/>
    <property type="match status" value="1"/>
</dbReference>
<dbReference type="SUPFAM" id="SSF51735">
    <property type="entry name" value="NAD(P)-binding Rossmann-fold domains"/>
    <property type="match status" value="1"/>
</dbReference>
<dbReference type="PANTHER" id="PTHR24321">
    <property type="entry name" value="DEHYDROGENASES, SHORT CHAIN"/>
    <property type="match status" value="1"/>
</dbReference>
<comment type="similarity">
    <text evidence="1">Belongs to the short-chain dehydrogenases/reductases (SDR) family.</text>
</comment>
<dbReference type="PANTHER" id="PTHR24321:SF8">
    <property type="entry name" value="ESTRADIOL 17-BETA-DEHYDROGENASE 8-RELATED"/>
    <property type="match status" value="1"/>
</dbReference>
<keyword evidence="2" id="KW-0560">Oxidoreductase</keyword>
<dbReference type="CDD" id="cd05233">
    <property type="entry name" value="SDR_c"/>
    <property type="match status" value="1"/>
</dbReference>
<geneLocation type="plasmid" evidence="4">
    <name>pEM01</name>
</geneLocation>
<dbReference type="NCBIfam" id="NF006384">
    <property type="entry name" value="PRK08628.1"/>
    <property type="match status" value="1"/>
</dbReference>
<protein>
    <submittedName>
        <fullName evidence="3">Short-chain dehydrogenase</fullName>
    </submittedName>
</protein>
<dbReference type="Gene3D" id="3.40.50.720">
    <property type="entry name" value="NAD(P)-binding Rossmann-like Domain"/>
    <property type="match status" value="1"/>
</dbReference>